<dbReference type="EMBL" id="DMAI01000386">
    <property type="protein sequence ID" value="HAE50436.1"/>
    <property type="molecule type" value="Genomic_DNA"/>
</dbReference>
<dbReference type="AlphaFoldDB" id="A0A3B9IRP1"/>
<dbReference type="RefSeq" id="WP_296710336.1">
    <property type="nucleotide sequence ID" value="NZ_CP121013.1"/>
</dbReference>
<reference evidence="1 2" key="1">
    <citation type="journal article" date="2018" name="Nat. Biotechnol.">
        <title>A standardized bacterial taxonomy based on genome phylogeny substantially revises the tree of life.</title>
        <authorList>
            <person name="Parks D.H."/>
            <person name="Chuvochina M."/>
            <person name="Waite D.W."/>
            <person name="Rinke C."/>
            <person name="Skarshewski A."/>
            <person name="Chaumeil P.A."/>
            <person name="Hugenholtz P."/>
        </authorList>
    </citation>
    <scope>NUCLEOTIDE SEQUENCE [LARGE SCALE GENOMIC DNA]</scope>
    <source>
        <strain evidence="1">UBA8739</strain>
    </source>
</reference>
<comment type="caution">
    <text evidence="1">The sequence shown here is derived from an EMBL/GenBank/DDBJ whole genome shotgun (WGS) entry which is preliminary data.</text>
</comment>
<name>A0A3B9IRP1_9PROT</name>
<organism evidence="1 2">
    <name type="scientific">Tistrella mobilis</name>
    <dbReference type="NCBI Taxonomy" id="171437"/>
    <lineage>
        <taxon>Bacteria</taxon>
        <taxon>Pseudomonadati</taxon>
        <taxon>Pseudomonadota</taxon>
        <taxon>Alphaproteobacteria</taxon>
        <taxon>Geminicoccales</taxon>
        <taxon>Geminicoccaceae</taxon>
        <taxon>Tistrella</taxon>
    </lineage>
</organism>
<evidence type="ECO:0000313" key="1">
    <source>
        <dbReference type="EMBL" id="HAE50436.1"/>
    </source>
</evidence>
<sequence>MTGIDDILIDRLGGVVAELAGAGVMIAGAWALGRIAGWAGVARDDRVRAYLEAALDRAVDRALGHAPAGELVPAATAYLRETVPQALKTLSIAPETLDRMVEARLAARNAAPEPQKPVAQP</sequence>
<gene>
    <name evidence="1" type="ORF">DCK97_23780</name>
</gene>
<accession>A0A3B9IRP1</accession>
<proteinExistence type="predicted"/>
<protein>
    <submittedName>
        <fullName evidence="1">Uncharacterized protein</fullName>
    </submittedName>
</protein>
<evidence type="ECO:0000313" key="2">
    <source>
        <dbReference type="Proteomes" id="UP000257706"/>
    </source>
</evidence>
<dbReference type="Proteomes" id="UP000257706">
    <property type="component" value="Unassembled WGS sequence"/>
</dbReference>